<feature type="region of interest" description="Disordered" evidence="1">
    <location>
        <begin position="1"/>
        <end position="23"/>
    </location>
</feature>
<evidence type="ECO:0000313" key="2">
    <source>
        <dbReference type="EMBL" id="KIM57541.1"/>
    </source>
</evidence>
<dbReference type="HOGENOM" id="CLU_2543967_0_0_1"/>
<organism evidence="2 3">
    <name type="scientific">Scleroderma citrinum Foug A</name>
    <dbReference type="NCBI Taxonomy" id="1036808"/>
    <lineage>
        <taxon>Eukaryota</taxon>
        <taxon>Fungi</taxon>
        <taxon>Dikarya</taxon>
        <taxon>Basidiomycota</taxon>
        <taxon>Agaricomycotina</taxon>
        <taxon>Agaricomycetes</taxon>
        <taxon>Agaricomycetidae</taxon>
        <taxon>Boletales</taxon>
        <taxon>Sclerodermatineae</taxon>
        <taxon>Sclerodermataceae</taxon>
        <taxon>Scleroderma</taxon>
    </lineage>
</organism>
<evidence type="ECO:0000256" key="1">
    <source>
        <dbReference type="SAM" id="MobiDB-lite"/>
    </source>
</evidence>
<keyword evidence="3" id="KW-1185">Reference proteome</keyword>
<feature type="compositionally biased region" description="Basic and acidic residues" evidence="1">
    <location>
        <begin position="1"/>
        <end position="10"/>
    </location>
</feature>
<dbReference type="InParanoid" id="A0A0C3DNE5"/>
<dbReference type="EMBL" id="KN822099">
    <property type="protein sequence ID" value="KIM57541.1"/>
    <property type="molecule type" value="Genomic_DNA"/>
</dbReference>
<evidence type="ECO:0000313" key="3">
    <source>
        <dbReference type="Proteomes" id="UP000053989"/>
    </source>
</evidence>
<protein>
    <submittedName>
        <fullName evidence="2">Uncharacterized protein</fullName>
    </submittedName>
</protein>
<reference evidence="3" key="2">
    <citation type="submission" date="2015-01" db="EMBL/GenBank/DDBJ databases">
        <title>Evolutionary Origins and Diversification of the Mycorrhizal Mutualists.</title>
        <authorList>
            <consortium name="DOE Joint Genome Institute"/>
            <consortium name="Mycorrhizal Genomics Consortium"/>
            <person name="Kohler A."/>
            <person name="Kuo A."/>
            <person name="Nagy L.G."/>
            <person name="Floudas D."/>
            <person name="Copeland A."/>
            <person name="Barry K.W."/>
            <person name="Cichocki N."/>
            <person name="Veneault-Fourrey C."/>
            <person name="LaButti K."/>
            <person name="Lindquist E.A."/>
            <person name="Lipzen A."/>
            <person name="Lundell T."/>
            <person name="Morin E."/>
            <person name="Murat C."/>
            <person name="Riley R."/>
            <person name="Ohm R."/>
            <person name="Sun H."/>
            <person name="Tunlid A."/>
            <person name="Henrissat B."/>
            <person name="Grigoriev I.V."/>
            <person name="Hibbett D.S."/>
            <person name="Martin F."/>
        </authorList>
    </citation>
    <scope>NUCLEOTIDE SEQUENCE [LARGE SCALE GENOMIC DNA]</scope>
    <source>
        <strain evidence="3">Foug A</strain>
    </source>
</reference>
<reference evidence="2 3" key="1">
    <citation type="submission" date="2014-04" db="EMBL/GenBank/DDBJ databases">
        <authorList>
            <consortium name="DOE Joint Genome Institute"/>
            <person name="Kuo A."/>
            <person name="Kohler A."/>
            <person name="Nagy L.G."/>
            <person name="Floudas D."/>
            <person name="Copeland A."/>
            <person name="Barry K.W."/>
            <person name="Cichocki N."/>
            <person name="Veneault-Fourrey C."/>
            <person name="LaButti K."/>
            <person name="Lindquist E.A."/>
            <person name="Lipzen A."/>
            <person name="Lundell T."/>
            <person name="Morin E."/>
            <person name="Murat C."/>
            <person name="Sun H."/>
            <person name="Tunlid A."/>
            <person name="Henrissat B."/>
            <person name="Grigoriev I.V."/>
            <person name="Hibbett D.S."/>
            <person name="Martin F."/>
            <person name="Nordberg H.P."/>
            <person name="Cantor M.N."/>
            <person name="Hua S.X."/>
        </authorList>
    </citation>
    <scope>NUCLEOTIDE SEQUENCE [LARGE SCALE GENOMIC DNA]</scope>
    <source>
        <strain evidence="2 3">Foug A</strain>
    </source>
</reference>
<sequence>MFHHSSDRRRQVSSRLGRSGGPCKIRSKRVCTVCVLWKGGSLVNSSYFGHSVTTAEQTLWGKPELSFQKTRCPLQRIVYSFHC</sequence>
<dbReference type="AlphaFoldDB" id="A0A0C3DNE5"/>
<name>A0A0C3DNE5_9AGAM</name>
<gene>
    <name evidence="2" type="ORF">SCLCIDRAFT_1132444</name>
</gene>
<proteinExistence type="predicted"/>
<accession>A0A0C3DNE5</accession>
<dbReference type="Proteomes" id="UP000053989">
    <property type="component" value="Unassembled WGS sequence"/>
</dbReference>